<comment type="caution">
    <text evidence="3">The sequence shown here is derived from an EMBL/GenBank/DDBJ whole genome shotgun (WGS) entry which is preliminary data.</text>
</comment>
<feature type="domain" description="A-factor biosynthesis hotdog" evidence="2">
    <location>
        <begin position="39"/>
        <end position="174"/>
    </location>
</feature>
<dbReference type="Pfam" id="PF03756">
    <property type="entry name" value="AfsA"/>
    <property type="match status" value="2"/>
</dbReference>
<gene>
    <name evidence="3" type="primary">mmfL</name>
    <name evidence="3" type="ORF">GCM10010218_09150</name>
</gene>
<evidence type="ECO:0000259" key="2">
    <source>
        <dbReference type="Pfam" id="PF03756"/>
    </source>
</evidence>
<proteinExistence type="predicted"/>
<dbReference type="NCBIfam" id="NF041195">
    <property type="entry name" value="ScbA_BarX_GamBu"/>
    <property type="match status" value="1"/>
</dbReference>
<evidence type="ECO:0000256" key="1">
    <source>
        <dbReference type="SAM" id="MobiDB-lite"/>
    </source>
</evidence>
<dbReference type="Proteomes" id="UP000638313">
    <property type="component" value="Unassembled WGS sequence"/>
</dbReference>
<organism evidence="3 4">
    <name type="scientific">Streptomyces mashuensis</name>
    <dbReference type="NCBI Taxonomy" id="33904"/>
    <lineage>
        <taxon>Bacteria</taxon>
        <taxon>Bacillati</taxon>
        <taxon>Actinomycetota</taxon>
        <taxon>Actinomycetes</taxon>
        <taxon>Kitasatosporales</taxon>
        <taxon>Streptomycetaceae</taxon>
        <taxon>Streptomyces</taxon>
    </lineage>
</organism>
<keyword evidence="4" id="KW-1185">Reference proteome</keyword>
<dbReference type="RefSeq" id="WP_190128020.1">
    <property type="nucleotide sequence ID" value="NZ_BNBD01000001.1"/>
</dbReference>
<sequence>MYQRSAVPVDGVSTEGDPAMTSTTRSTGLSFLQPVSRQLVHRAAVAEVFVTDGIREDDGRFLVAAQWPRDHALYHPDDHGLADPLLLAETIRQAAFYLAHAEFSVPQGHPFVARGLDFEITDPEALRVGHAPQLVFLEARWAWEDLRPPRRYDFRLELSLVVDGRPCGRGGLRGLAVPPRSYALLRRRSTDAASVTAAAARLAGPGGPRTMPPHQVGRLRSKDCVLEAGERPGEWLLRPPLDHAILFDHPTDHVPFMVMLEGFRQLGHLRTHGGSAAPGGPEAYTLTSVDAECGAFAELDEPVRLVVREETRVDGPDGPVRLVLDALQGDAVASSARTVWSPRPVAAEATAGAPAEPVPLGAARS</sequence>
<evidence type="ECO:0000313" key="3">
    <source>
        <dbReference type="EMBL" id="GHF30080.1"/>
    </source>
</evidence>
<reference evidence="3" key="2">
    <citation type="submission" date="2020-09" db="EMBL/GenBank/DDBJ databases">
        <authorList>
            <person name="Sun Q."/>
            <person name="Ohkuma M."/>
        </authorList>
    </citation>
    <scope>NUCLEOTIDE SEQUENCE</scope>
    <source>
        <strain evidence="3">JCM 4059</strain>
    </source>
</reference>
<evidence type="ECO:0000313" key="4">
    <source>
        <dbReference type="Proteomes" id="UP000638313"/>
    </source>
</evidence>
<feature type="region of interest" description="Disordered" evidence="1">
    <location>
        <begin position="1"/>
        <end position="25"/>
    </location>
</feature>
<name>A0A919AWS7_9ACTN</name>
<reference evidence="3" key="1">
    <citation type="journal article" date="2014" name="Int. J. Syst. Evol. Microbiol.">
        <title>Complete genome sequence of Corynebacterium casei LMG S-19264T (=DSM 44701T), isolated from a smear-ripened cheese.</title>
        <authorList>
            <consortium name="US DOE Joint Genome Institute (JGI-PGF)"/>
            <person name="Walter F."/>
            <person name="Albersmeier A."/>
            <person name="Kalinowski J."/>
            <person name="Ruckert C."/>
        </authorList>
    </citation>
    <scope>NUCLEOTIDE SEQUENCE</scope>
    <source>
        <strain evidence="3">JCM 4059</strain>
    </source>
</reference>
<dbReference type="GO" id="GO:0016740">
    <property type="term" value="F:transferase activity"/>
    <property type="evidence" value="ECO:0007669"/>
    <property type="project" value="InterPro"/>
</dbReference>
<dbReference type="InterPro" id="IPR005509">
    <property type="entry name" value="AfsA_hotdog_dom"/>
</dbReference>
<dbReference type="EMBL" id="BNBD01000001">
    <property type="protein sequence ID" value="GHF30080.1"/>
    <property type="molecule type" value="Genomic_DNA"/>
</dbReference>
<dbReference type="AlphaFoldDB" id="A0A919AWS7"/>
<dbReference type="InterPro" id="IPR047757">
    <property type="entry name" value="AfsA-like"/>
</dbReference>
<feature type="domain" description="A-factor biosynthesis hotdog" evidence="2">
    <location>
        <begin position="216"/>
        <end position="339"/>
    </location>
</feature>
<accession>A0A919AWS7</accession>
<protein>
    <submittedName>
        <fullName evidence="3">Lactone biosynthesis protein</fullName>
    </submittedName>
</protein>